<reference evidence="4" key="1">
    <citation type="submission" date="2018-05" db="EMBL/GenBank/DDBJ databases">
        <authorList>
            <person name="Lanie J.A."/>
            <person name="Ng W.-L."/>
            <person name="Kazmierczak K.M."/>
            <person name="Andrzejewski T.M."/>
            <person name="Davidsen T.M."/>
            <person name="Wayne K.J."/>
            <person name="Tettelin H."/>
            <person name="Glass J.I."/>
            <person name="Rusch D."/>
            <person name="Podicherti R."/>
            <person name="Tsui H.-C.T."/>
            <person name="Winkler M.E."/>
        </authorList>
    </citation>
    <scope>NUCLEOTIDE SEQUENCE</scope>
</reference>
<feature type="non-terminal residue" evidence="4">
    <location>
        <position position="1"/>
    </location>
</feature>
<dbReference type="PANTHER" id="PTHR16943:SF8">
    <property type="entry name" value="2-METHYLCITRATE DEHYDRATASE"/>
    <property type="match status" value="1"/>
</dbReference>
<dbReference type="InterPro" id="IPR045337">
    <property type="entry name" value="MmgE_PrpD_C"/>
</dbReference>
<evidence type="ECO:0000313" key="4">
    <source>
        <dbReference type="EMBL" id="SVD16132.1"/>
    </source>
</evidence>
<dbReference type="Pfam" id="PF19305">
    <property type="entry name" value="MmgE_PrpD_C"/>
    <property type="match status" value="1"/>
</dbReference>
<gene>
    <name evidence="4" type="ORF">METZ01_LOCUS368986</name>
</gene>
<accession>A0A382T2T9</accession>
<evidence type="ECO:0000259" key="2">
    <source>
        <dbReference type="Pfam" id="PF03972"/>
    </source>
</evidence>
<dbReference type="Gene3D" id="1.10.4100.10">
    <property type="entry name" value="2-methylcitrate dehydratase PrpD"/>
    <property type="match status" value="1"/>
</dbReference>
<dbReference type="SUPFAM" id="SSF103378">
    <property type="entry name" value="2-methylcitrate dehydratase PrpD"/>
    <property type="match status" value="1"/>
</dbReference>
<evidence type="ECO:0000256" key="1">
    <source>
        <dbReference type="ARBA" id="ARBA00006174"/>
    </source>
</evidence>
<feature type="non-terminal residue" evidence="4">
    <location>
        <position position="305"/>
    </location>
</feature>
<comment type="similarity">
    <text evidence="1">Belongs to the PrpD family.</text>
</comment>
<name>A0A382T2T9_9ZZZZ</name>
<sequence length="305" mass="31797">TSFAREAAKNAIFDVVGCMIAGAGDEGAAKVRDTVCEWGKGEAVVVGQLAKLASPFAALANGMAAHALDFDDTFLEPITHASASLVPALFALGDEIDATGDAIVDAYIVGLEMHGALGLALCRSHYEQGWHATATIGVIGTAGACARLLGLDTKRFSHAMNLAFSSAAGTKVQFGSMAKPLHAGLAAKNAIEAAKMAAAGVEGRVNALEGPMGMMVVYGGPTPPGWDAAFEKLGKPLAIERQGLTVKRFPCCAATHRAVDCVLELRAEHGFTADDVGSVETLVRPGHMRNLRYNSPKNEFEARFS</sequence>
<dbReference type="PANTHER" id="PTHR16943">
    <property type="entry name" value="2-METHYLCITRATE DEHYDRATASE-RELATED"/>
    <property type="match status" value="1"/>
</dbReference>
<dbReference type="EMBL" id="UINC01133286">
    <property type="protein sequence ID" value="SVD16132.1"/>
    <property type="molecule type" value="Genomic_DNA"/>
</dbReference>
<protein>
    <recommendedName>
        <fullName evidence="5">MmgE/PrpD family protein</fullName>
    </recommendedName>
</protein>
<evidence type="ECO:0008006" key="5">
    <source>
        <dbReference type="Google" id="ProtNLM"/>
    </source>
</evidence>
<dbReference type="InterPro" id="IPR005656">
    <property type="entry name" value="MmgE_PrpD"/>
</dbReference>
<feature type="domain" description="MmgE/PrpD N-terminal" evidence="2">
    <location>
        <begin position="4"/>
        <end position="223"/>
    </location>
</feature>
<dbReference type="InterPro" id="IPR042183">
    <property type="entry name" value="MmgE/PrpD_sf_1"/>
</dbReference>
<feature type="domain" description="MmgE/PrpD C-terminal" evidence="3">
    <location>
        <begin position="249"/>
        <end position="305"/>
    </location>
</feature>
<dbReference type="AlphaFoldDB" id="A0A382T2T9"/>
<organism evidence="4">
    <name type="scientific">marine metagenome</name>
    <dbReference type="NCBI Taxonomy" id="408172"/>
    <lineage>
        <taxon>unclassified sequences</taxon>
        <taxon>metagenomes</taxon>
        <taxon>ecological metagenomes</taxon>
    </lineage>
</organism>
<dbReference type="Pfam" id="PF03972">
    <property type="entry name" value="MmgE_PrpD_N"/>
    <property type="match status" value="1"/>
</dbReference>
<dbReference type="GO" id="GO:0016829">
    <property type="term" value="F:lyase activity"/>
    <property type="evidence" value="ECO:0007669"/>
    <property type="project" value="InterPro"/>
</dbReference>
<proteinExistence type="inferred from homology"/>
<dbReference type="InterPro" id="IPR045336">
    <property type="entry name" value="MmgE_PrpD_N"/>
</dbReference>
<evidence type="ECO:0000259" key="3">
    <source>
        <dbReference type="Pfam" id="PF19305"/>
    </source>
</evidence>
<dbReference type="InterPro" id="IPR036148">
    <property type="entry name" value="MmgE/PrpD_sf"/>
</dbReference>